<proteinExistence type="predicted"/>
<reference evidence="8" key="2">
    <citation type="journal article" date="2022" name="Microb. Genom.">
        <title>A chromosome-scale genome assembly of the tomato pathogen Cladosporium fulvum reveals a compartmentalized genome architecture and the presence of a dispensable chromosome.</title>
        <authorList>
            <person name="Zaccaron A.Z."/>
            <person name="Chen L.H."/>
            <person name="Samaras A."/>
            <person name="Stergiopoulos I."/>
        </authorList>
    </citation>
    <scope>NUCLEOTIDE SEQUENCE</scope>
    <source>
        <strain evidence="8">Race5_Kim</strain>
    </source>
</reference>
<dbReference type="InterPro" id="IPR017907">
    <property type="entry name" value="Znf_RING_CS"/>
</dbReference>
<dbReference type="Gene3D" id="3.30.40.10">
    <property type="entry name" value="Zinc/RING finger domain, C3HC4 (zinc finger)"/>
    <property type="match status" value="2"/>
</dbReference>
<dbReference type="InterPro" id="IPR001841">
    <property type="entry name" value="Znf_RING"/>
</dbReference>
<dbReference type="SUPFAM" id="SSF57850">
    <property type="entry name" value="RING/U-box"/>
    <property type="match status" value="1"/>
</dbReference>
<sequence>MSRSPSNFFRSNRNSASNPSPWSLHRRGSSTNDVLAVNPYETERSASVQRSHSSTRQADGTASGTTTLTRGMERLEKRRTMEERNFLQAKARSQNLNPPVDLRMLDYVTEYDDNLMCPICRCPFVDPVVLNECDHCFCRDCIRQTWTTNTNYNPLGPRGDCPTCRTPAKLGPRSSTSKILGNILDDLLVKCPKADHGCKSQVKRGEVQDHMSIYCGYAMVECPTEQCELPVQRQYAKQGCLHYGVSCLACREDMLRCHLETHWRSKCVDRQIRCDQCKAKIFFKELTEHNTRLCPAISIPCPGASLGCNTRSKRREAEFHAKSCTLAKLAPVLSAQQQRLDDQEAAQRQMNRKLEVLEGGFGRMHSILYPRADDPDQNSAIPSQIPLIENHGLHDTALPADGESPPVIDPAELGLDANGNALPSPVEQRRRFSEATRPPFNRALPAIPGPRSGNLPEPFSPDFDLASPFPPPATNGGPYASPLHHMLSMHESLRDEMSRLNTALQELDGRHSMQILNENMRTREEITYMGAQVAGLSRQVHWLTSTQLQRQSQGSTPGAAGPSDVATAGSSVEAAINNAVRGAARIVNAGREGMPMRRNTSEEGRTKL</sequence>
<dbReference type="PROSITE" id="PS00518">
    <property type="entry name" value="ZF_RING_1"/>
    <property type="match status" value="1"/>
</dbReference>
<evidence type="ECO:0000313" key="9">
    <source>
        <dbReference type="Proteomes" id="UP000756132"/>
    </source>
</evidence>
<evidence type="ECO:0000259" key="6">
    <source>
        <dbReference type="PROSITE" id="PS50089"/>
    </source>
</evidence>
<dbReference type="RefSeq" id="XP_047765000.1">
    <property type="nucleotide sequence ID" value="XM_047910467.1"/>
</dbReference>
<dbReference type="SMART" id="SM00184">
    <property type="entry name" value="RING"/>
    <property type="match status" value="1"/>
</dbReference>
<dbReference type="PROSITE" id="PS50145">
    <property type="entry name" value="ZF_TRAF"/>
    <property type="match status" value="1"/>
</dbReference>
<dbReference type="PROSITE" id="PS50089">
    <property type="entry name" value="ZF_RING_2"/>
    <property type="match status" value="1"/>
</dbReference>
<evidence type="ECO:0000313" key="8">
    <source>
        <dbReference type="EMBL" id="UJO20634.1"/>
    </source>
</evidence>
<evidence type="ECO:0000256" key="4">
    <source>
        <dbReference type="PROSITE-ProRule" id="PRU00207"/>
    </source>
</evidence>
<evidence type="ECO:0000256" key="2">
    <source>
        <dbReference type="ARBA" id="ARBA00022771"/>
    </source>
</evidence>
<keyword evidence="8" id="KW-0675">Receptor</keyword>
<dbReference type="PANTHER" id="PTHR10131">
    <property type="entry name" value="TNF RECEPTOR ASSOCIATED FACTOR"/>
    <property type="match status" value="1"/>
</dbReference>
<dbReference type="KEGG" id="ffu:CLAFUR5_11319"/>
<dbReference type="GeneID" id="71991197"/>
<reference evidence="8" key="1">
    <citation type="submission" date="2021-12" db="EMBL/GenBank/DDBJ databases">
        <authorList>
            <person name="Zaccaron A."/>
            <person name="Stergiopoulos I."/>
        </authorList>
    </citation>
    <scope>NUCLEOTIDE SEQUENCE</scope>
    <source>
        <strain evidence="8">Race5_Kim</strain>
    </source>
</reference>
<evidence type="ECO:0000259" key="7">
    <source>
        <dbReference type="PROSITE" id="PS50145"/>
    </source>
</evidence>
<dbReference type="Proteomes" id="UP000756132">
    <property type="component" value="Chromosome 8"/>
</dbReference>
<feature type="region of interest" description="Disordered" evidence="5">
    <location>
        <begin position="547"/>
        <end position="567"/>
    </location>
</feature>
<organism evidence="8 9">
    <name type="scientific">Passalora fulva</name>
    <name type="common">Tomato leaf mold</name>
    <name type="synonym">Cladosporium fulvum</name>
    <dbReference type="NCBI Taxonomy" id="5499"/>
    <lineage>
        <taxon>Eukaryota</taxon>
        <taxon>Fungi</taxon>
        <taxon>Dikarya</taxon>
        <taxon>Ascomycota</taxon>
        <taxon>Pezizomycotina</taxon>
        <taxon>Dothideomycetes</taxon>
        <taxon>Dothideomycetidae</taxon>
        <taxon>Mycosphaerellales</taxon>
        <taxon>Mycosphaerellaceae</taxon>
        <taxon>Fulvia</taxon>
    </lineage>
</organism>
<feature type="domain" description="TRAF-type" evidence="7">
    <location>
        <begin position="261"/>
        <end position="308"/>
    </location>
</feature>
<keyword evidence="9" id="KW-1185">Reference proteome</keyword>
<feature type="region of interest" description="Disordered" evidence="5">
    <location>
        <begin position="432"/>
        <end position="451"/>
    </location>
</feature>
<feature type="domain" description="RING-type" evidence="6">
    <location>
        <begin position="117"/>
        <end position="165"/>
    </location>
</feature>
<dbReference type="PANTHER" id="PTHR10131:SF94">
    <property type="entry name" value="TNF RECEPTOR-ASSOCIATED FACTOR 4"/>
    <property type="match status" value="1"/>
</dbReference>
<dbReference type="OrthoDB" id="1630758at2759"/>
<evidence type="ECO:0000256" key="3">
    <source>
        <dbReference type="ARBA" id="ARBA00022833"/>
    </source>
</evidence>
<dbReference type="EMBL" id="CP090170">
    <property type="protein sequence ID" value="UJO20634.1"/>
    <property type="molecule type" value="Genomic_DNA"/>
</dbReference>
<protein>
    <submittedName>
        <fullName evidence="8">TNF receptor-associated factor 5</fullName>
    </submittedName>
</protein>
<name>A0A9Q8USA2_PASFU</name>
<feature type="zinc finger region" description="TRAF-type" evidence="4">
    <location>
        <begin position="261"/>
        <end position="308"/>
    </location>
</feature>
<dbReference type="GO" id="GO:0008270">
    <property type="term" value="F:zinc ion binding"/>
    <property type="evidence" value="ECO:0007669"/>
    <property type="project" value="UniProtKB-KW"/>
</dbReference>
<feature type="compositionally biased region" description="Low complexity" evidence="5">
    <location>
        <begin position="1"/>
        <end position="21"/>
    </location>
</feature>
<gene>
    <name evidence="8" type="ORF">CLAFUR5_11319</name>
</gene>
<feature type="compositionally biased region" description="Polar residues" evidence="5">
    <location>
        <begin position="45"/>
        <end position="68"/>
    </location>
</feature>
<dbReference type="InterPro" id="IPR001293">
    <property type="entry name" value="Znf_TRAF"/>
</dbReference>
<evidence type="ECO:0000256" key="5">
    <source>
        <dbReference type="SAM" id="MobiDB-lite"/>
    </source>
</evidence>
<keyword evidence="3 4" id="KW-0862">Zinc</keyword>
<dbReference type="Pfam" id="PF13445">
    <property type="entry name" value="zf-RING_UBOX"/>
    <property type="match status" value="1"/>
</dbReference>
<dbReference type="InterPro" id="IPR027370">
    <property type="entry name" value="Znf-RING_euk"/>
</dbReference>
<dbReference type="InterPro" id="IPR013083">
    <property type="entry name" value="Znf_RING/FYVE/PHD"/>
</dbReference>
<keyword evidence="2 4" id="KW-0863">Zinc-finger</keyword>
<accession>A0A9Q8USA2</accession>
<evidence type="ECO:0000256" key="1">
    <source>
        <dbReference type="ARBA" id="ARBA00022723"/>
    </source>
</evidence>
<dbReference type="AlphaFoldDB" id="A0A9Q8USA2"/>
<dbReference type="SUPFAM" id="SSF49599">
    <property type="entry name" value="TRAF domain-like"/>
    <property type="match status" value="1"/>
</dbReference>
<feature type="compositionally biased region" description="Polar residues" evidence="5">
    <location>
        <begin position="547"/>
        <end position="556"/>
    </location>
</feature>
<feature type="region of interest" description="Disordered" evidence="5">
    <location>
        <begin position="1"/>
        <end position="68"/>
    </location>
</feature>
<keyword evidence="1 4" id="KW-0479">Metal-binding</keyword>